<dbReference type="AlphaFoldDB" id="A0A2C9D6E9"/>
<gene>
    <name evidence="4" type="primary">fadK</name>
    <name evidence="4" type="ORF">HDIA_2361</name>
</gene>
<dbReference type="Gene3D" id="3.40.50.12780">
    <property type="entry name" value="N-terminal domain of ligase-like"/>
    <property type="match status" value="1"/>
</dbReference>
<dbReference type="EC" id="6.2.1.-" evidence="4"/>
<dbReference type="OrthoDB" id="7842397at2"/>
<dbReference type="InterPro" id="IPR045851">
    <property type="entry name" value="AMP-bd_C_sf"/>
</dbReference>
<dbReference type="PANTHER" id="PTHR43201">
    <property type="entry name" value="ACYL-COA SYNTHETASE"/>
    <property type="match status" value="1"/>
</dbReference>
<dbReference type="SUPFAM" id="SSF56801">
    <property type="entry name" value="Acetyl-CoA synthetase-like"/>
    <property type="match status" value="1"/>
</dbReference>
<evidence type="ECO:0000313" key="5">
    <source>
        <dbReference type="Proteomes" id="UP000223606"/>
    </source>
</evidence>
<accession>A0A2C9D6E9</accession>
<evidence type="ECO:0000256" key="1">
    <source>
        <dbReference type="ARBA" id="ARBA00006432"/>
    </source>
</evidence>
<evidence type="ECO:0000256" key="2">
    <source>
        <dbReference type="ARBA" id="ARBA00022598"/>
    </source>
</evidence>
<organism evidence="4 5">
    <name type="scientific">Hartmannibacter diazotrophicus</name>
    <dbReference type="NCBI Taxonomy" id="1482074"/>
    <lineage>
        <taxon>Bacteria</taxon>
        <taxon>Pseudomonadati</taxon>
        <taxon>Pseudomonadota</taxon>
        <taxon>Alphaproteobacteria</taxon>
        <taxon>Hyphomicrobiales</taxon>
        <taxon>Pleomorphomonadaceae</taxon>
        <taxon>Hartmannibacter</taxon>
    </lineage>
</organism>
<dbReference type="Gene3D" id="3.30.300.30">
    <property type="match status" value="1"/>
</dbReference>
<dbReference type="Proteomes" id="UP000223606">
    <property type="component" value="Chromosome 1"/>
</dbReference>
<keyword evidence="5" id="KW-1185">Reference proteome</keyword>
<dbReference type="InterPro" id="IPR042099">
    <property type="entry name" value="ANL_N_sf"/>
</dbReference>
<keyword evidence="2 4" id="KW-0436">Ligase</keyword>
<dbReference type="KEGG" id="hdi:HDIA_2361"/>
<dbReference type="GO" id="GO:0031956">
    <property type="term" value="F:medium-chain fatty acid-CoA ligase activity"/>
    <property type="evidence" value="ECO:0007669"/>
    <property type="project" value="TreeGrafter"/>
</dbReference>
<reference evidence="5" key="1">
    <citation type="submission" date="2017-09" db="EMBL/GenBank/DDBJ databases">
        <title>Genome sequence of Nannocystis excedens DSM 71.</title>
        <authorList>
            <person name="Blom J."/>
        </authorList>
    </citation>
    <scope>NUCLEOTIDE SEQUENCE [LARGE SCALE GENOMIC DNA]</scope>
    <source>
        <strain evidence="5">type strain: E19</strain>
    </source>
</reference>
<sequence>MILTSEQRSKEYVEAGLWGSRTLDRVLADIAAEHPDRAAFLDVIEGEPGSKLSYAEAHLRIEALAAFFAILGLKADTVVGLHLPNAAEASIVQFAAWRAGLVVAPLPLHWSDAEITRAIELTGMKAIVTSAFVGGLATGERMRDIAADNFAIRFVLGIGEDLPDGLIDLGEVLRDAEALGEAPAVPRHGNAADHVAALAFSRRDGSLVVAPYTHNQLIACGIAHADAAGLADGAVLCSSMLPGGLAAIGAGLAGMLATKGTFVCAQATSLGNLAATILVEPAEQAILPAGIADGVAEFLAAGSEERPGLSLVSASTDAQETVVPAGFAVTDVSTLGGLVLVSSPRLEGVKTPLWPNGAWRLSDGRQIGTVGLKPRMRAGDRRPMPNSGEIVIKGAAVPDTPWPEPASGGGRVLAVNGEGLLRTGLFGEATEEGRLVRPTGTIAETLAVGSETFDLAALDTQFAKFPGLLDAATFRVADPLFGSRIGLAYVTSDGRSISREDLEAFLSNQGLGEMMWPTLMVRIDAVPRSKDGRIQRSHLFKTAVAA</sequence>
<dbReference type="Pfam" id="PF00501">
    <property type="entry name" value="AMP-binding"/>
    <property type="match status" value="1"/>
</dbReference>
<dbReference type="InterPro" id="IPR000873">
    <property type="entry name" value="AMP-dep_synth/lig_dom"/>
</dbReference>
<dbReference type="RefSeq" id="WP_099556349.1">
    <property type="nucleotide sequence ID" value="NZ_LT960614.1"/>
</dbReference>
<proteinExistence type="inferred from homology"/>
<feature type="domain" description="AMP-dependent synthetase/ligase" evidence="3">
    <location>
        <begin position="30"/>
        <end position="137"/>
    </location>
</feature>
<protein>
    <submittedName>
        <fullName evidence="4">Short-chain-fatty-acid-CoA ligase</fullName>
        <ecNumber evidence="4">6.2.1.-</ecNumber>
    </submittedName>
</protein>
<comment type="similarity">
    <text evidence="1">Belongs to the ATP-dependent AMP-binding enzyme family.</text>
</comment>
<evidence type="ECO:0000313" key="4">
    <source>
        <dbReference type="EMBL" id="SON55902.1"/>
    </source>
</evidence>
<dbReference type="PANTHER" id="PTHR43201:SF5">
    <property type="entry name" value="MEDIUM-CHAIN ACYL-COA LIGASE ACSF2, MITOCHONDRIAL"/>
    <property type="match status" value="1"/>
</dbReference>
<evidence type="ECO:0000259" key="3">
    <source>
        <dbReference type="Pfam" id="PF00501"/>
    </source>
</evidence>
<name>A0A2C9D6E9_9HYPH</name>
<dbReference type="EMBL" id="LT960614">
    <property type="protein sequence ID" value="SON55902.1"/>
    <property type="molecule type" value="Genomic_DNA"/>
</dbReference>
<dbReference type="GO" id="GO:0006631">
    <property type="term" value="P:fatty acid metabolic process"/>
    <property type="evidence" value="ECO:0007669"/>
    <property type="project" value="TreeGrafter"/>
</dbReference>